<dbReference type="SUPFAM" id="SSF53474">
    <property type="entry name" value="alpha/beta-Hydrolases"/>
    <property type="match status" value="1"/>
</dbReference>
<keyword evidence="5" id="KW-1185">Reference proteome</keyword>
<keyword evidence="1 4" id="KW-0378">Hydrolase</keyword>
<feature type="domain" description="Alpha/beta hydrolase fold-3" evidence="3">
    <location>
        <begin position="121"/>
        <end position="340"/>
    </location>
</feature>
<dbReference type="AlphaFoldDB" id="A0A8H6TQP0"/>
<dbReference type="Gene3D" id="3.40.50.1820">
    <property type="entry name" value="alpha/beta hydrolase"/>
    <property type="match status" value="1"/>
</dbReference>
<reference evidence="4" key="1">
    <citation type="submission" date="2020-05" db="EMBL/GenBank/DDBJ databases">
        <title>Mycena genomes resolve the evolution of fungal bioluminescence.</title>
        <authorList>
            <person name="Tsai I.J."/>
        </authorList>
    </citation>
    <scope>NUCLEOTIDE SEQUENCE</scope>
    <source>
        <strain evidence="4">110903Hualien_Pintung</strain>
    </source>
</reference>
<dbReference type="GO" id="GO:0016787">
    <property type="term" value="F:hydrolase activity"/>
    <property type="evidence" value="ECO:0007669"/>
    <property type="project" value="UniProtKB-KW"/>
</dbReference>
<dbReference type="InterPro" id="IPR013094">
    <property type="entry name" value="AB_hydrolase_3"/>
</dbReference>
<keyword evidence="2" id="KW-0472">Membrane</keyword>
<accession>A0A8H6TQP0</accession>
<evidence type="ECO:0000259" key="3">
    <source>
        <dbReference type="Pfam" id="PF07859"/>
    </source>
</evidence>
<evidence type="ECO:0000256" key="2">
    <source>
        <dbReference type="SAM" id="Phobius"/>
    </source>
</evidence>
<name>A0A8H6TQP0_MYCCL</name>
<dbReference type="OrthoDB" id="2152029at2759"/>
<keyword evidence="2" id="KW-0812">Transmembrane</keyword>
<dbReference type="InterPro" id="IPR050300">
    <property type="entry name" value="GDXG_lipolytic_enzyme"/>
</dbReference>
<dbReference type="PANTHER" id="PTHR48081:SF31">
    <property type="entry name" value="STERYL ACETYL HYDROLASE MUG81-RELATED"/>
    <property type="match status" value="1"/>
</dbReference>
<dbReference type="EMBL" id="JACAZE010000002">
    <property type="protein sequence ID" value="KAF7321042.1"/>
    <property type="molecule type" value="Genomic_DNA"/>
</dbReference>
<evidence type="ECO:0000313" key="4">
    <source>
        <dbReference type="EMBL" id="KAF7321042.1"/>
    </source>
</evidence>
<protein>
    <submittedName>
        <fullName evidence="4">Alpha/beta hydrolase fold protein</fullName>
    </submittedName>
</protein>
<sequence length="369" mass="40762">MASESESDSQPSAESNLTLWQKLRVLFSLIPLPVAVFWNVLTTAYAPHNKDRPLRRIIGDATLRYVAGLDITPAQVQALFPTDAKMYRAWTKQTRLPHTVDELGDGARLNWIGEKSIEKVVLFLHGGAFVLPATDYSLFFWRYVQVALDKKDIQVGFVWLEYTLTPQAVFPSQLAQARLALNFLLESGVQPSNLQIVGDSAGANLILQVLSQVLHPLPTVPHIPLPSPIRGALLISPWVSLTASSPSNFTNDGKDYLPRQTTLVMGTLTLTHVPAAQRVFAEAVRAPADWFSGAERVFERVLITAGSAELLWDDIMAFAEAFKKQHRRAELVVQPNGLHEDMFLDFMVGAKPGVLTPAIVEWLAAGFSS</sequence>
<proteinExistence type="predicted"/>
<organism evidence="4 5">
    <name type="scientific">Mycena chlorophos</name>
    <name type="common">Agaric fungus</name>
    <name type="synonym">Agaricus chlorophos</name>
    <dbReference type="NCBI Taxonomy" id="658473"/>
    <lineage>
        <taxon>Eukaryota</taxon>
        <taxon>Fungi</taxon>
        <taxon>Dikarya</taxon>
        <taxon>Basidiomycota</taxon>
        <taxon>Agaricomycotina</taxon>
        <taxon>Agaricomycetes</taxon>
        <taxon>Agaricomycetidae</taxon>
        <taxon>Agaricales</taxon>
        <taxon>Marasmiineae</taxon>
        <taxon>Mycenaceae</taxon>
        <taxon>Mycena</taxon>
    </lineage>
</organism>
<dbReference type="PANTHER" id="PTHR48081">
    <property type="entry name" value="AB HYDROLASE SUPERFAMILY PROTEIN C4A8.06C"/>
    <property type="match status" value="1"/>
</dbReference>
<comment type="caution">
    <text evidence="4">The sequence shown here is derived from an EMBL/GenBank/DDBJ whole genome shotgun (WGS) entry which is preliminary data.</text>
</comment>
<evidence type="ECO:0000313" key="5">
    <source>
        <dbReference type="Proteomes" id="UP000613580"/>
    </source>
</evidence>
<evidence type="ECO:0000256" key="1">
    <source>
        <dbReference type="ARBA" id="ARBA00022801"/>
    </source>
</evidence>
<dbReference type="Proteomes" id="UP000613580">
    <property type="component" value="Unassembled WGS sequence"/>
</dbReference>
<gene>
    <name evidence="4" type="ORF">HMN09_00191400</name>
</gene>
<dbReference type="InterPro" id="IPR029058">
    <property type="entry name" value="AB_hydrolase_fold"/>
</dbReference>
<dbReference type="Pfam" id="PF07859">
    <property type="entry name" value="Abhydrolase_3"/>
    <property type="match status" value="1"/>
</dbReference>
<keyword evidence="2" id="KW-1133">Transmembrane helix</keyword>
<feature type="transmembrane region" description="Helical" evidence="2">
    <location>
        <begin position="25"/>
        <end position="46"/>
    </location>
</feature>